<keyword evidence="1" id="KW-0732">Signal</keyword>
<dbReference type="EMBL" id="FNNJ01000003">
    <property type="protein sequence ID" value="SDX16306.1"/>
    <property type="molecule type" value="Genomic_DNA"/>
</dbReference>
<dbReference type="InterPro" id="IPR008969">
    <property type="entry name" value="CarboxyPept-like_regulatory"/>
</dbReference>
<dbReference type="RefSeq" id="WP_245729919.1">
    <property type="nucleotide sequence ID" value="NZ_FNNJ01000003.1"/>
</dbReference>
<dbReference type="Proteomes" id="UP000199595">
    <property type="component" value="Unassembled WGS sequence"/>
</dbReference>
<name>A0A1H2ZG09_9FLAO</name>
<dbReference type="SUPFAM" id="SSF49464">
    <property type="entry name" value="Carboxypeptidase regulatory domain-like"/>
    <property type="match status" value="1"/>
</dbReference>
<dbReference type="Pfam" id="PF13715">
    <property type="entry name" value="CarbopepD_reg_2"/>
    <property type="match status" value="1"/>
</dbReference>
<evidence type="ECO:0000313" key="2">
    <source>
        <dbReference type="EMBL" id="SDX16306.1"/>
    </source>
</evidence>
<evidence type="ECO:0000313" key="3">
    <source>
        <dbReference type="Proteomes" id="UP000199595"/>
    </source>
</evidence>
<sequence>MSIFSNKKMFFFKNIIFIFLVSFSLSAQVKNVVVSGLITDGTDFPLPYVAVGIVGKNIGTTTTEDGQFLFNVSKSELQDSLYVSYLGFHSHKVKIEDYLALEEKKIILKEDVVALDDVEILAPITYITNALKRLKENTLYQPHLTEFLFRRAATEEGKSKFFVENYIKVKDRGPASFPGQIQVVEARKSADYRSWKREQWRHSILSMYDVNPLRPQESMHKRNLKKFNWKKVDDTSYEGEDVVILEGRNPKVNWERIKLYIGIDTYKVYKIERGRAVFIYKKHKSGKLHLSYFRNHWSFPKDKIPKHLLGTTAESLNYRLEAFVYNVETEDKKKMRVREYGKEKDMGTLDLPYNPDFWKNLNLPPDTKFYKRIKSELEGLFGVSLELQYELSNK</sequence>
<organism evidence="2 3">
    <name type="scientific">Lutibacter oricola</name>
    <dbReference type="NCBI Taxonomy" id="762486"/>
    <lineage>
        <taxon>Bacteria</taxon>
        <taxon>Pseudomonadati</taxon>
        <taxon>Bacteroidota</taxon>
        <taxon>Flavobacteriia</taxon>
        <taxon>Flavobacteriales</taxon>
        <taxon>Flavobacteriaceae</taxon>
        <taxon>Lutibacter</taxon>
    </lineage>
</organism>
<gene>
    <name evidence="2" type="ORF">SAMN05444411_103240</name>
</gene>
<proteinExistence type="predicted"/>
<dbReference type="STRING" id="762486.SAMN05444411_103240"/>
<evidence type="ECO:0000256" key="1">
    <source>
        <dbReference type="SAM" id="SignalP"/>
    </source>
</evidence>
<reference evidence="2 3" key="1">
    <citation type="submission" date="2016-10" db="EMBL/GenBank/DDBJ databases">
        <authorList>
            <person name="de Groot N.N."/>
        </authorList>
    </citation>
    <scope>NUCLEOTIDE SEQUENCE [LARGE SCALE GENOMIC DNA]</scope>
    <source>
        <strain evidence="2 3">DSM 24956</strain>
    </source>
</reference>
<keyword evidence="3" id="KW-1185">Reference proteome</keyword>
<feature type="chain" id="PRO_5011610031" evidence="1">
    <location>
        <begin position="28"/>
        <end position="394"/>
    </location>
</feature>
<accession>A0A1H2ZG09</accession>
<protein>
    <submittedName>
        <fullName evidence="2">CarboxypepD_reg-like domain-containing protein</fullName>
    </submittedName>
</protein>
<feature type="signal peptide" evidence="1">
    <location>
        <begin position="1"/>
        <end position="27"/>
    </location>
</feature>
<dbReference type="AlphaFoldDB" id="A0A1H2ZG09"/>